<proteinExistence type="predicted"/>
<sequence length="176" mass="18813">MQFASAMVSHDWRRLGYPSVRVAKFWDSRSCGIACLRMAFGALNVVGSLGPAALTEALLKRGAYSEASGWNHSRLAAYANELELSAAPQRIDSIDQLLRILASGAVVIVSVGHNFETPGRAGHLAVLLSIVGNGEAVLHMPSGDDPHQGRGITVSTDVFWEHFSGRAVVLSNPDHP</sequence>
<protein>
    <recommendedName>
        <fullName evidence="1">Peptidase C39-like domain-containing protein</fullName>
    </recommendedName>
</protein>
<accession>A0A2V5IPD5</accession>
<evidence type="ECO:0000313" key="2">
    <source>
        <dbReference type="EMBL" id="PYI38459.1"/>
    </source>
</evidence>
<evidence type="ECO:0000259" key="1">
    <source>
        <dbReference type="Pfam" id="PF13529"/>
    </source>
</evidence>
<reference evidence="2 3" key="1">
    <citation type="submission" date="2018-05" db="EMBL/GenBank/DDBJ databases">
        <title>Genetic diversity of glacier-inhabiting Cryobacterium bacteria in China and description of Cryobacterium mengkeensis sp. nov. and Arthrobacter glacialis sp. nov.</title>
        <authorList>
            <person name="Liu Q."/>
            <person name="Xin Y.-H."/>
        </authorList>
    </citation>
    <scope>NUCLEOTIDE SEQUENCE [LARGE SCALE GENOMIC DNA]</scope>
    <source>
        <strain evidence="2 3">B7</strain>
    </source>
</reference>
<comment type="caution">
    <text evidence="2">The sequence shown here is derived from an EMBL/GenBank/DDBJ whole genome shotgun (WGS) entry which is preliminary data.</text>
</comment>
<feature type="domain" description="Peptidase C39-like" evidence="1">
    <location>
        <begin position="29"/>
        <end position="129"/>
    </location>
</feature>
<dbReference type="InterPro" id="IPR039564">
    <property type="entry name" value="Peptidase_C39-like"/>
</dbReference>
<organism evidence="2 3">
    <name type="scientific">Arthrobacter psychrolactophilus</name>
    <dbReference type="NCBI Taxonomy" id="92442"/>
    <lineage>
        <taxon>Bacteria</taxon>
        <taxon>Bacillati</taxon>
        <taxon>Actinomycetota</taxon>
        <taxon>Actinomycetes</taxon>
        <taxon>Micrococcales</taxon>
        <taxon>Micrococcaceae</taxon>
        <taxon>Arthrobacter</taxon>
    </lineage>
</organism>
<dbReference type="Gene3D" id="3.90.70.10">
    <property type="entry name" value="Cysteine proteinases"/>
    <property type="match status" value="1"/>
</dbReference>
<name>A0A2V5IPD5_9MICC</name>
<evidence type="ECO:0000313" key="3">
    <source>
        <dbReference type="Proteomes" id="UP000247980"/>
    </source>
</evidence>
<dbReference type="AlphaFoldDB" id="A0A2V5IPD5"/>
<gene>
    <name evidence="2" type="ORF">CVS30_10045</name>
</gene>
<dbReference type="RefSeq" id="WP_110485206.1">
    <property type="nucleotide sequence ID" value="NZ_QJVC01000008.1"/>
</dbReference>
<dbReference type="EMBL" id="QJVC01000008">
    <property type="protein sequence ID" value="PYI38459.1"/>
    <property type="molecule type" value="Genomic_DNA"/>
</dbReference>
<dbReference type="OrthoDB" id="2602488at2"/>
<dbReference type="Proteomes" id="UP000247980">
    <property type="component" value="Unassembled WGS sequence"/>
</dbReference>
<dbReference type="Pfam" id="PF13529">
    <property type="entry name" value="Peptidase_C39_2"/>
    <property type="match status" value="1"/>
</dbReference>
<keyword evidence="3" id="KW-1185">Reference proteome</keyword>